<proteinExistence type="predicted"/>
<sequence length="209" mass="24311">VRTTQGIELRMTQNGNPISNTQFDFTEFESINTLLDENFAPEQFAVWMGNLLKNAWDNVLLDRNFYDATANYGMFHNAILQGGTTQWGEGDAKQKAIDLNFTSIMRGVRSYHVKQEKTLYYKNVTGGPGQPYPDMGLFMPVDMVRDPSSGEYYNSVAIRYKASDREDRMTEEWVRDKRTDDFDKFRFNHLSEIGWQQARLRQSVIWTKS</sequence>
<feature type="non-terminal residue" evidence="1">
    <location>
        <position position="1"/>
    </location>
</feature>
<accession>A0A0F9I131</accession>
<name>A0A0F9I131_9ZZZZ</name>
<protein>
    <submittedName>
        <fullName evidence="1">Uncharacterized protein</fullName>
    </submittedName>
</protein>
<dbReference type="EMBL" id="LAZR01015402">
    <property type="protein sequence ID" value="KKM13339.1"/>
    <property type="molecule type" value="Genomic_DNA"/>
</dbReference>
<organism evidence="1">
    <name type="scientific">marine sediment metagenome</name>
    <dbReference type="NCBI Taxonomy" id="412755"/>
    <lineage>
        <taxon>unclassified sequences</taxon>
        <taxon>metagenomes</taxon>
        <taxon>ecological metagenomes</taxon>
    </lineage>
</organism>
<comment type="caution">
    <text evidence="1">The sequence shown here is derived from an EMBL/GenBank/DDBJ whole genome shotgun (WGS) entry which is preliminary data.</text>
</comment>
<evidence type="ECO:0000313" key="1">
    <source>
        <dbReference type="EMBL" id="KKM13339.1"/>
    </source>
</evidence>
<reference evidence="1" key="1">
    <citation type="journal article" date="2015" name="Nature">
        <title>Complex archaea that bridge the gap between prokaryotes and eukaryotes.</title>
        <authorList>
            <person name="Spang A."/>
            <person name="Saw J.H."/>
            <person name="Jorgensen S.L."/>
            <person name="Zaremba-Niedzwiedzka K."/>
            <person name="Martijn J."/>
            <person name="Lind A.E."/>
            <person name="van Eijk R."/>
            <person name="Schleper C."/>
            <person name="Guy L."/>
            <person name="Ettema T.J."/>
        </authorList>
    </citation>
    <scope>NUCLEOTIDE SEQUENCE</scope>
</reference>
<gene>
    <name evidence="1" type="ORF">LCGC14_1717250</name>
</gene>
<dbReference type="AlphaFoldDB" id="A0A0F9I131"/>